<gene>
    <name evidence="1" type="ORF">CWE05_10145</name>
</gene>
<protein>
    <submittedName>
        <fullName evidence="1">Uncharacterized protein</fullName>
    </submittedName>
</protein>
<organism evidence="1 2">
    <name type="scientific">Bifidobacterium longum</name>
    <dbReference type="NCBI Taxonomy" id="216816"/>
    <lineage>
        <taxon>Bacteria</taxon>
        <taxon>Bacillati</taxon>
        <taxon>Actinomycetota</taxon>
        <taxon>Actinomycetes</taxon>
        <taxon>Bifidobacteriales</taxon>
        <taxon>Bifidobacteriaceae</taxon>
        <taxon>Bifidobacterium</taxon>
    </lineage>
</organism>
<comment type="caution">
    <text evidence="1">The sequence shown here is derived from an EMBL/GenBank/DDBJ whole genome shotgun (WGS) entry which is preliminary data.</text>
</comment>
<sequence>MPRMTRQARHRTVIAQKEHQIGKLRDEVERLRKILLERDTGTGENRETVLPKNRNTERTTYRKTGIWKHWKTETRRNR</sequence>
<dbReference type="AlphaFoldDB" id="A0A2U2RQE9"/>
<name>A0A2U2RQE9_BIFLN</name>
<dbReference type="Proteomes" id="UP000245582">
    <property type="component" value="Unassembled WGS sequence"/>
</dbReference>
<dbReference type="EMBL" id="PHUM01000018">
    <property type="protein sequence ID" value="PWH08081.1"/>
    <property type="molecule type" value="Genomic_DNA"/>
</dbReference>
<accession>A0A2U2RQE9</accession>
<evidence type="ECO:0000313" key="1">
    <source>
        <dbReference type="EMBL" id="PWH08081.1"/>
    </source>
</evidence>
<dbReference type="RefSeq" id="WP_077323776.1">
    <property type="nucleotide sequence ID" value="NZ_CP142722.1"/>
</dbReference>
<proteinExistence type="predicted"/>
<evidence type="ECO:0000313" key="2">
    <source>
        <dbReference type="Proteomes" id="UP000245582"/>
    </source>
</evidence>
<reference evidence="1 2" key="1">
    <citation type="submission" date="2017-11" db="EMBL/GenBank/DDBJ databases">
        <title>Draft genome sequence of Bifidobacterium longum UMA026, isolated from Holstein dairy cow feces.</title>
        <authorList>
            <person name="Albert K."/>
            <person name="Sela D.A."/>
        </authorList>
    </citation>
    <scope>NUCLEOTIDE SEQUENCE [LARGE SCALE GENOMIC DNA]</scope>
    <source>
        <strain evidence="1 2">UMA026</strain>
    </source>
</reference>